<evidence type="ECO:0000256" key="1">
    <source>
        <dbReference type="ARBA" id="ARBA00004323"/>
    </source>
</evidence>
<reference evidence="12" key="1">
    <citation type="submission" date="2012-05" db="EMBL/GenBank/DDBJ databases">
        <title>Whole Genome Assembly of Lutzomyia longipalpis.</title>
        <authorList>
            <person name="Richards S."/>
            <person name="Qu C."/>
            <person name="Dillon R."/>
            <person name="Worley K."/>
            <person name="Scherer S."/>
            <person name="Batterton M."/>
            <person name="Taylor A."/>
            <person name="Hawes A."/>
            <person name="Hernandez B."/>
            <person name="Kovar C."/>
            <person name="Mandapat C."/>
            <person name="Pham C."/>
            <person name="Qu C."/>
            <person name="Jing C."/>
            <person name="Bess C."/>
            <person name="Bandaranaike D."/>
            <person name="Ngo D."/>
            <person name="Ongeri F."/>
            <person name="Arias F."/>
            <person name="Lara F."/>
            <person name="Weissenberger G."/>
            <person name="Kamau G."/>
            <person name="Han H."/>
            <person name="Shen H."/>
            <person name="Dinh H."/>
            <person name="Khalil I."/>
            <person name="Jones J."/>
            <person name="Shafer J."/>
            <person name="Jayaseelan J."/>
            <person name="Quiroz J."/>
            <person name="Blankenburg K."/>
            <person name="Nguyen L."/>
            <person name="Jackson L."/>
            <person name="Francisco L."/>
            <person name="Tang L.-Y."/>
            <person name="Pu L.-L."/>
            <person name="Perales L."/>
            <person name="Lorensuhewa L."/>
            <person name="Munidasa M."/>
            <person name="Coyle M."/>
            <person name="Taylor M."/>
            <person name="Puazo M."/>
            <person name="Firestine M."/>
            <person name="Scheel M."/>
            <person name="Javaid M."/>
            <person name="Wang M."/>
            <person name="Li M."/>
            <person name="Tabassum N."/>
            <person name="Saada N."/>
            <person name="Osuji N."/>
            <person name="Aqrawi P."/>
            <person name="Fu Q."/>
            <person name="Thornton R."/>
            <person name="Raj R."/>
            <person name="Goodspeed R."/>
            <person name="Mata R."/>
            <person name="Najjar R."/>
            <person name="Gubbala S."/>
            <person name="Lee S."/>
            <person name="Denson S."/>
            <person name="Patil S."/>
            <person name="Macmil S."/>
            <person name="Qi S."/>
            <person name="Matskevitch T."/>
            <person name="Palculict T."/>
            <person name="Mathew T."/>
            <person name="Vee V."/>
            <person name="Velamala V."/>
            <person name="Korchina V."/>
            <person name="Cai W."/>
            <person name="Liu W."/>
            <person name="Dai W."/>
            <person name="Zou X."/>
            <person name="Zhu Y."/>
            <person name="Zhang Y."/>
            <person name="Wu Y.-Q."/>
            <person name="Xin Y."/>
            <person name="Nazarath L."/>
            <person name="Kovar C."/>
            <person name="Han Y."/>
            <person name="Muzny D."/>
            <person name="Gibbs R."/>
        </authorList>
    </citation>
    <scope>NUCLEOTIDE SEQUENCE [LARGE SCALE GENOMIC DNA]</scope>
    <source>
        <strain evidence="12">Jacobina</strain>
    </source>
</reference>
<dbReference type="GO" id="GO:0016051">
    <property type="term" value="P:carbohydrate biosynthetic process"/>
    <property type="evidence" value="ECO:0007669"/>
    <property type="project" value="InterPro"/>
</dbReference>
<evidence type="ECO:0000256" key="5">
    <source>
        <dbReference type="ARBA" id="ARBA00022989"/>
    </source>
</evidence>
<keyword evidence="9" id="KW-0735">Signal-anchor</keyword>
<dbReference type="PANTHER" id="PTHR12137">
    <property type="entry name" value="CARBOHYDRATE SULFOTRANSFERASE"/>
    <property type="match status" value="1"/>
</dbReference>
<keyword evidence="6 9" id="KW-0333">Golgi apparatus</keyword>
<evidence type="ECO:0000256" key="7">
    <source>
        <dbReference type="ARBA" id="ARBA00023136"/>
    </source>
</evidence>
<evidence type="ECO:0000256" key="3">
    <source>
        <dbReference type="ARBA" id="ARBA00022679"/>
    </source>
</evidence>
<dbReference type="EMBL" id="AJWK01031561">
    <property type="status" value="NOT_ANNOTATED_CDS"/>
    <property type="molecule type" value="Genomic_DNA"/>
</dbReference>
<name>A0A1B0CW14_LUTLO</name>
<evidence type="ECO:0000313" key="11">
    <source>
        <dbReference type="EnsemblMetazoa" id="LLOJ009199-PA"/>
    </source>
</evidence>
<comment type="similarity">
    <text evidence="2 9">Belongs to the sulfotransferase 2 family.</text>
</comment>
<evidence type="ECO:0000313" key="12">
    <source>
        <dbReference type="Proteomes" id="UP000092461"/>
    </source>
</evidence>
<keyword evidence="7 9" id="KW-0472">Membrane</keyword>
<proteinExistence type="inferred from homology"/>
<evidence type="ECO:0000256" key="8">
    <source>
        <dbReference type="ARBA" id="ARBA00023180"/>
    </source>
</evidence>
<keyword evidence="5 9" id="KW-1133">Transmembrane helix</keyword>
<keyword evidence="8 9" id="KW-0325">Glycoprotein</keyword>
<evidence type="ECO:0000256" key="6">
    <source>
        <dbReference type="ARBA" id="ARBA00023034"/>
    </source>
</evidence>
<dbReference type="GO" id="GO:0008146">
    <property type="term" value="F:sulfotransferase activity"/>
    <property type="evidence" value="ECO:0007669"/>
    <property type="project" value="InterPro"/>
</dbReference>
<dbReference type="Pfam" id="PF03567">
    <property type="entry name" value="Sulfotransfer_2"/>
    <property type="match status" value="1"/>
</dbReference>
<dbReference type="AlphaFoldDB" id="A0A1B0CW14"/>
<keyword evidence="12" id="KW-1185">Reference proteome</keyword>
<dbReference type="InterPro" id="IPR027417">
    <property type="entry name" value="P-loop_NTPase"/>
</dbReference>
<dbReference type="GO" id="GO:0000139">
    <property type="term" value="C:Golgi membrane"/>
    <property type="evidence" value="ECO:0007669"/>
    <property type="project" value="UniProtKB-SubCell"/>
</dbReference>
<evidence type="ECO:0000256" key="4">
    <source>
        <dbReference type="ARBA" id="ARBA00022692"/>
    </source>
</evidence>
<dbReference type="EnsemblMetazoa" id="LLOJ009199-RA">
    <property type="protein sequence ID" value="LLOJ009199-PA"/>
    <property type="gene ID" value="LLOJ009199"/>
</dbReference>
<keyword evidence="9" id="KW-0119">Carbohydrate metabolism</keyword>
<feature type="transmembrane region" description="Helical" evidence="9">
    <location>
        <begin position="37"/>
        <end position="58"/>
    </location>
</feature>
<dbReference type="Proteomes" id="UP000092461">
    <property type="component" value="Unassembled WGS sequence"/>
</dbReference>
<accession>A0A1B0CW14</accession>
<dbReference type="InterPro" id="IPR005331">
    <property type="entry name" value="Sulfotransferase"/>
</dbReference>
<reference evidence="10" key="2">
    <citation type="journal article" date="2020" name="BMC">
        <title>Leishmania infection induces a limited differential gene expression in the sand fly midgut.</title>
        <authorList>
            <person name="Coutinho-Abreu I.V."/>
            <person name="Serafim T.D."/>
            <person name="Meneses C."/>
            <person name="Kamhawi S."/>
            <person name="Oliveira F."/>
            <person name="Valenzuela J.G."/>
        </authorList>
    </citation>
    <scope>NUCLEOTIDE SEQUENCE</scope>
    <source>
        <strain evidence="10">Jacobina</strain>
        <tissue evidence="10">Midgut</tissue>
    </source>
</reference>
<organism evidence="11 12">
    <name type="scientific">Lutzomyia longipalpis</name>
    <name type="common">Sand fly</name>
    <dbReference type="NCBI Taxonomy" id="7200"/>
    <lineage>
        <taxon>Eukaryota</taxon>
        <taxon>Metazoa</taxon>
        <taxon>Ecdysozoa</taxon>
        <taxon>Arthropoda</taxon>
        <taxon>Hexapoda</taxon>
        <taxon>Insecta</taxon>
        <taxon>Pterygota</taxon>
        <taxon>Neoptera</taxon>
        <taxon>Endopterygota</taxon>
        <taxon>Diptera</taxon>
        <taxon>Nematocera</taxon>
        <taxon>Psychodoidea</taxon>
        <taxon>Psychodidae</taxon>
        <taxon>Lutzomyia</taxon>
        <taxon>Lutzomyia</taxon>
    </lineage>
</organism>
<dbReference type="VEuPathDB" id="VectorBase:LLONM1_007997"/>
<keyword evidence="3 9" id="KW-0808">Transferase</keyword>
<dbReference type="VEuPathDB" id="VectorBase:LLOJ009199"/>
<dbReference type="InterPro" id="IPR018011">
    <property type="entry name" value="Carb_sulfotrans_8-10"/>
</dbReference>
<comment type="subcellular location">
    <subcellularLocation>
        <location evidence="1 9">Golgi apparatus membrane</location>
        <topology evidence="1 9">Single-pass type II membrane protein</topology>
    </subcellularLocation>
</comment>
<evidence type="ECO:0000256" key="9">
    <source>
        <dbReference type="RuleBase" id="RU364020"/>
    </source>
</evidence>
<dbReference type="EC" id="2.8.2.-" evidence="9"/>
<sequence>MTQTERSVHVVIVEKFPRRTMTQNGTRGKRSVLKRRLVVCLKIILAITVFSLYVVVLLRESLQAIEENKSRWTSRVPKTSHHRNTGKHLIHHAWKNSTNHPAPPRPSKPTTLNPIYEYSEEVNAAAERDFAERKNHLWDMCIRRGMVGVYPPNAWEFFISPGHGLAWCNVFKAASSSWMYYFNILGGYNLAYLQRTKTSPLELARQRFPRPTLPELADALANSISFLIVREPFERLLSAYRNKIEGFRNKYYKLLAEQIVKKYRKTPKMKARPTFKEFLTYLIHHYKSGNRFDEHWSPIYSFCTPCSINYTLIAKVETFQRDTEYIIRQAGLETLLLNKLPNKKVRAISNRSTSDTRHLIPKYFGQIDAQTLDQIIEIYEPDFEFFGYNFTKYYELIEQN</sequence>
<dbReference type="EMBL" id="GITU01001309">
    <property type="protein sequence ID" value="MBC1170012.1"/>
    <property type="molecule type" value="Transcribed_RNA"/>
</dbReference>
<dbReference type="SUPFAM" id="SSF52540">
    <property type="entry name" value="P-loop containing nucleoside triphosphate hydrolases"/>
    <property type="match status" value="1"/>
</dbReference>
<dbReference type="PANTHER" id="PTHR12137:SF30">
    <property type="entry name" value="CARBOHYDRATE SULFOTRANSFERASE"/>
    <property type="match status" value="1"/>
</dbReference>
<protein>
    <recommendedName>
        <fullName evidence="9">Carbohydrate sulfotransferase</fullName>
        <ecNumber evidence="9">2.8.2.-</ecNumber>
    </recommendedName>
</protein>
<reference evidence="11" key="3">
    <citation type="submission" date="2020-05" db="UniProtKB">
        <authorList>
            <consortium name="EnsemblMetazoa"/>
        </authorList>
    </citation>
    <scope>IDENTIFICATION</scope>
    <source>
        <strain evidence="11">Jacobina</strain>
    </source>
</reference>
<keyword evidence="4 9" id="KW-0812">Transmembrane</keyword>
<evidence type="ECO:0000313" key="10">
    <source>
        <dbReference type="EMBL" id="MBC1170012.1"/>
    </source>
</evidence>
<evidence type="ECO:0000256" key="2">
    <source>
        <dbReference type="ARBA" id="ARBA00006339"/>
    </source>
</evidence>